<name>A0A0R1X4H9_9LACO</name>
<keyword evidence="3" id="KW-1185">Reference proteome</keyword>
<sequence length="94" mass="11286">MFKLTARRALIVYINGNRVIRTLRHYGMVRYVSRRMHYVVLYVDQDQVTAVTDRLKKLRAVRRVEQSYRPDLDPTLTDLEMTGIYKLHDEDDKE</sequence>
<gene>
    <name evidence="2" type="ORF">FD32_GL000982</name>
</gene>
<comment type="caution">
    <text evidence="2">The sequence shown here is derived from an EMBL/GenBank/DDBJ whole genome shotgun (WGS) entry which is preliminary data.</text>
</comment>
<dbReference type="PIRSF" id="PIRSF031653">
    <property type="entry name" value="UCP031653"/>
    <property type="match status" value="1"/>
</dbReference>
<organism evidence="2 3">
    <name type="scientific">Limosilactobacillus panis DSM 6035</name>
    <dbReference type="NCBI Taxonomy" id="1423782"/>
    <lineage>
        <taxon>Bacteria</taxon>
        <taxon>Bacillati</taxon>
        <taxon>Bacillota</taxon>
        <taxon>Bacilli</taxon>
        <taxon>Lactobacillales</taxon>
        <taxon>Lactobacillaceae</taxon>
        <taxon>Limosilactobacillus</taxon>
    </lineage>
</organism>
<dbReference type="STRING" id="1423782.FD32_GL000982"/>
<evidence type="ECO:0000256" key="1">
    <source>
        <dbReference type="ARBA" id="ARBA00022490"/>
    </source>
</evidence>
<evidence type="ECO:0000313" key="2">
    <source>
        <dbReference type="EMBL" id="KRM25086.1"/>
    </source>
</evidence>
<evidence type="ECO:0000313" key="3">
    <source>
        <dbReference type="Proteomes" id="UP000051412"/>
    </source>
</evidence>
<protein>
    <submittedName>
        <fullName evidence="2">Uncharacterized protein</fullName>
    </submittedName>
</protein>
<dbReference type="EMBL" id="AZGM01000137">
    <property type="protein sequence ID" value="KRM25086.1"/>
    <property type="molecule type" value="Genomic_DNA"/>
</dbReference>
<dbReference type="AlphaFoldDB" id="A0A0R1X4H9"/>
<dbReference type="OrthoDB" id="2990788at2"/>
<accession>A0A0R1X4H9</accession>
<dbReference type="Proteomes" id="UP000051412">
    <property type="component" value="Unassembled WGS sequence"/>
</dbReference>
<keyword evidence="1" id="KW-0963">Cytoplasm</keyword>
<proteinExistence type="predicted"/>
<dbReference type="RefSeq" id="WP_047769065.1">
    <property type="nucleotide sequence ID" value="NZ_AZGM01000137.1"/>
</dbReference>
<reference evidence="2 3" key="1">
    <citation type="journal article" date="2015" name="Genome Announc.">
        <title>Expanding the biotechnology potential of lactobacilli through comparative genomics of 213 strains and associated genera.</title>
        <authorList>
            <person name="Sun Z."/>
            <person name="Harris H.M."/>
            <person name="McCann A."/>
            <person name="Guo C."/>
            <person name="Argimon S."/>
            <person name="Zhang W."/>
            <person name="Yang X."/>
            <person name="Jeffery I.B."/>
            <person name="Cooney J.C."/>
            <person name="Kagawa T.F."/>
            <person name="Liu W."/>
            <person name="Song Y."/>
            <person name="Salvetti E."/>
            <person name="Wrobel A."/>
            <person name="Rasinkangas P."/>
            <person name="Parkhill J."/>
            <person name="Rea M.C."/>
            <person name="O'Sullivan O."/>
            <person name="Ritari J."/>
            <person name="Douillard F.P."/>
            <person name="Paul Ross R."/>
            <person name="Yang R."/>
            <person name="Briner A.E."/>
            <person name="Felis G.E."/>
            <person name="de Vos W.M."/>
            <person name="Barrangou R."/>
            <person name="Klaenhammer T.R."/>
            <person name="Caufield P.W."/>
            <person name="Cui Y."/>
            <person name="Zhang H."/>
            <person name="O'Toole P.W."/>
        </authorList>
    </citation>
    <scope>NUCLEOTIDE SEQUENCE [LARGE SCALE GENOMIC DNA]</scope>
    <source>
        <strain evidence="2 3">DSM 6035</strain>
    </source>
</reference>
<dbReference type="InterPro" id="IPR016979">
    <property type="entry name" value="DUF2129"/>
</dbReference>
<dbReference type="Pfam" id="PF09902">
    <property type="entry name" value="DUF2129"/>
    <property type="match status" value="1"/>
</dbReference>
<dbReference type="PATRIC" id="fig|1423782.4.peg.1024"/>